<comment type="caution">
    <text evidence="1">The sequence shown here is derived from an EMBL/GenBank/DDBJ whole genome shotgun (WGS) entry which is preliminary data.</text>
</comment>
<evidence type="ECO:0000313" key="2">
    <source>
        <dbReference type="Proteomes" id="UP000805704"/>
    </source>
</evidence>
<keyword evidence="2" id="KW-1185">Reference proteome</keyword>
<reference evidence="1" key="1">
    <citation type="submission" date="2020-04" db="EMBL/GenBank/DDBJ databases">
        <title>A chromosome-scale assembly and high-density genetic map of the yellow drum (Nibea albiflora) genome.</title>
        <authorList>
            <person name="Xu D."/>
            <person name="Zhang W."/>
            <person name="Chen R."/>
            <person name="Tan P."/>
            <person name="Wang L."/>
            <person name="Song H."/>
            <person name="Tian L."/>
            <person name="Zhu Q."/>
            <person name="Wang B."/>
        </authorList>
    </citation>
    <scope>NUCLEOTIDE SEQUENCE</scope>
    <source>
        <strain evidence="1">ZJHYS-2018</strain>
    </source>
</reference>
<sequence length="98" mass="10729">MQQKCLQQESEVALGSRNAPYSAKGDSNMEASSLLPTPASQLCVSSLDRGRASMPRVRSLEHRALQEWSLFNSLPPDARQNSPPGYGREQKAGKGDRN</sequence>
<dbReference type="EMBL" id="CM024793">
    <property type="protein sequence ID" value="KAG8002708.1"/>
    <property type="molecule type" value="Genomic_DNA"/>
</dbReference>
<name>A0ACB7EKH1_NIBAL</name>
<proteinExistence type="predicted"/>
<feature type="non-terminal residue" evidence="1">
    <location>
        <position position="98"/>
    </location>
</feature>
<evidence type="ECO:0000313" key="1">
    <source>
        <dbReference type="EMBL" id="KAG8002708.1"/>
    </source>
</evidence>
<dbReference type="Proteomes" id="UP000805704">
    <property type="component" value="Chromosome 5"/>
</dbReference>
<protein>
    <submittedName>
        <fullName evidence="1">Uncharacterized protein</fullName>
    </submittedName>
</protein>
<gene>
    <name evidence="1" type="ORF">GBF38_015240</name>
</gene>
<accession>A0ACB7EKH1</accession>
<organism evidence="1 2">
    <name type="scientific">Nibea albiflora</name>
    <name type="common">Yellow drum</name>
    <name type="synonym">Corvina albiflora</name>
    <dbReference type="NCBI Taxonomy" id="240163"/>
    <lineage>
        <taxon>Eukaryota</taxon>
        <taxon>Metazoa</taxon>
        <taxon>Chordata</taxon>
        <taxon>Craniata</taxon>
        <taxon>Vertebrata</taxon>
        <taxon>Euteleostomi</taxon>
        <taxon>Actinopterygii</taxon>
        <taxon>Neopterygii</taxon>
        <taxon>Teleostei</taxon>
        <taxon>Neoteleostei</taxon>
        <taxon>Acanthomorphata</taxon>
        <taxon>Eupercaria</taxon>
        <taxon>Sciaenidae</taxon>
        <taxon>Nibea</taxon>
    </lineage>
</organism>